<dbReference type="KEGG" id="clec:106667333"/>
<proteinExistence type="predicted"/>
<dbReference type="GO" id="GO:0006401">
    <property type="term" value="P:RNA catabolic process"/>
    <property type="evidence" value="ECO:0007669"/>
    <property type="project" value="InterPro"/>
</dbReference>
<keyword evidence="4" id="KW-1185">Reference proteome</keyword>
<dbReference type="Proteomes" id="UP000494040">
    <property type="component" value="Unassembled WGS sequence"/>
</dbReference>
<evidence type="ECO:0000313" key="3">
    <source>
        <dbReference type="EnsemblMetazoa" id="XP_024080791.1"/>
    </source>
</evidence>
<dbReference type="GeneID" id="106667333"/>
<dbReference type="PANTHER" id="PTHR15704:SF7">
    <property type="entry name" value="SUPERKILLER COMPLEX PROTEIN 3"/>
    <property type="match status" value="1"/>
</dbReference>
<dbReference type="RefSeq" id="XP_024080791.1">
    <property type="nucleotide sequence ID" value="XM_024225023.1"/>
</dbReference>
<dbReference type="Gene3D" id="1.25.40.10">
    <property type="entry name" value="Tetratricopeptide repeat domain"/>
    <property type="match status" value="1"/>
</dbReference>
<protein>
    <submittedName>
        <fullName evidence="3">Uncharacterized protein</fullName>
    </submittedName>
</protein>
<evidence type="ECO:0000256" key="2">
    <source>
        <dbReference type="ARBA" id="ARBA00022803"/>
    </source>
</evidence>
<dbReference type="InterPro" id="IPR039226">
    <property type="entry name" value="Ski3/TTC37"/>
</dbReference>
<organism evidence="3 4">
    <name type="scientific">Cimex lectularius</name>
    <name type="common">Bed bug</name>
    <name type="synonym">Acanthia lectularia</name>
    <dbReference type="NCBI Taxonomy" id="79782"/>
    <lineage>
        <taxon>Eukaryota</taxon>
        <taxon>Metazoa</taxon>
        <taxon>Ecdysozoa</taxon>
        <taxon>Arthropoda</taxon>
        <taxon>Hexapoda</taxon>
        <taxon>Insecta</taxon>
        <taxon>Pterygota</taxon>
        <taxon>Neoptera</taxon>
        <taxon>Paraneoptera</taxon>
        <taxon>Hemiptera</taxon>
        <taxon>Heteroptera</taxon>
        <taxon>Panheteroptera</taxon>
        <taxon>Cimicomorpha</taxon>
        <taxon>Cimicidae</taxon>
        <taxon>Cimex</taxon>
    </lineage>
</organism>
<reference evidence="3" key="1">
    <citation type="submission" date="2022-01" db="UniProtKB">
        <authorList>
            <consortium name="EnsemblMetazoa"/>
        </authorList>
    </citation>
    <scope>IDENTIFICATION</scope>
</reference>
<sequence>MEFVLNERVKTVRLKTMKCGTARKTHDKVDSISSLLKAEAMKSGTNQITANRLSIKFDNRVSKKDSELVVDCMAAKGKKARQQFQNLLAEMLCTEPNNFWAHFINAATCHRIPEKKGIVVQALACCIALNPNFKTAWSSLFEIYKKQGGLFKKDTFCEMFLITKGVLLIEEDYVKWTIYATELSKYLIWTENLKQQTIVFDVFKLFLDDKCTEKINFASKVIFSFTYEKRFLKDRSKEILKACKHLALFCKDGLTFFHMVSKIFLKNDAAAYLCDFIVYICENGLLKLPFDIAHDFPDLVDLLFEKVGCYCFEAVSKLLNCKVKQRFLQPFTAHTQPSNYLNHLACGKYNKLSKYLGKQNLNASDIRRIMYHIAISRQGYFERLFKTVLHDLFNMEKSEVRMFNWYIRKLIILMCKVNDDIIQKLGVSCAYRYMEKYGYNSELLYAVALANISIFNDAGNSVLKSLLKTGCVELVIYLKTMFENDYEQRADNLKSIPISLNYYILNINLAINQKKRNKIKQNMIMASMRINYQSMPFEWLGLHYLDEPYNPQRALNYLESAIEINPYSAVAVINLADLIRKELGEQVGKLFLNYIKNTEMASSWALVPICYKAGYLYLYRPQCHADFFLAVELLRTCCFRQFRNKDYKQMVAEAYREYGMHISSLAFFKECIKGKQGVDIFSLTMGATELGHAKKYHRFIDVSRLAYFLDTKNILTMYTYVSAIIEKSYSLFCANDIVYGLFLSQMGILIASRAISLKTDCVIIWKALGDLFYLCGTASENMAQVYAPSWLYRRKDIKKKMSCLNKYECLIASLRCYHIGLKHSDDSLSSEFWYSIGFVSYHLGHLMPEEKFKLLNYTRKSAELAISTSLTWESLNMLGVVLYNGNLKEESVKCLESAFKFGYKSFAKELEMNLGFVYLSKGDLLKSFTSFLYRRGFDTHDSEIWPCFAMLKAAAGKPTEGLNHLIYHLYNIHSVPSISEWYFFMKIINNTCPNLKNILNYRNIYMSKYESNFYALIFERSRIPHRVKDLTALNYFMMGMNQSQYAKDDGRYALENFYNCIKILAYDYTPCERYSRLLEDTLEEIGEIQNKHRLGRYFRYRKQGDENKAYEEILQGLKCDAERDDLFAILLSYDVPVPDGLRQDFKTFLLKQIKGALTLREKQAHWFWSDEASVGYSYLSHKEHLHDFLKNAHKQTFANYKKYFTFKNTCSIPM</sequence>
<keyword evidence="2" id="KW-0802">TPR repeat</keyword>
<dbReference type="PANTHER" id="PTHR15704">
    <property type="entry name" value="SUPERKILLER 3 PROTEIN-RELATED"/>
    <property type="match status" value="1"/>
</dbReference>
<dbReference type="GO" id="GO:0055087">
    <property type="term" value="C:Ski complex"/>
    <property type="evidence" value="ECO:0007669"/>
    <property type="project" value="InterPro"/>
</dbReference>
<dbReference type="AlphaFoldDB" id="A0A8I6SGA7"/>
<accession>A0A8I6SGA7</accession>
<evidence type="ECO:0000313" key="4">
    <source>
        <dbReference type="Proteomes" id="UP000494040"/>
    </source>
</evidence>
<evidence type="ECO:0000256" key="1">
    <source>
        <dbReference type="ARBA" id="ARBA00022737"/>
    </source>
</evidence>
<keyword evidence="1" id="KW-0677">Repeat</keyword>
<dbReference type="InterPro" id="IPR011990">
    <property type="entry name" value="TPR-like_helical_dom_sf"/>
</dbReference>
<dbReference type="EnsemblMetazoa" id="XM_024225023.1">
    <property type="protein sequence ID" value="XP_024080791.1"/>
    <property type="gene ID" value="LOC106667333"/>
</dbReference>
<name>A0A8I6SGA7_CIMLE</name>